<evidence type="ECO:0000256" key="1">
    <source>
        <dbReference type="ARBA" id="ARBA00001966"/>
    </source>
</evidence>
<organism evidence="9 10">
    <name type="scientific">Mucilaginibacter ginsenosidivorax</name>
    <dbReference type="NCBI Taxonomy" id="862126"/>
    <lineage>
        <taxon>Bacteria</taxon>
        <taxon>Pseudomonadati</taxon>
        <taxon>Bacteroidota</taxon>
        <taxon>Sphingobacteriia</taxon>
        <taxon>Sphingobacteriales</taxon>
        <taxon>Sphingobacteriaceae</taxon>
        <taxon>Mucilaginibacter</taxon>
    </lineage>
</organism>
<protein>
    <submittedName>
        <fullName evidence="9">B12-binding domain-containing radical SAM protein</fullName>
    </submittedName>
</protein>
<evidence type="ECO:0000313" key="9">
    <source>
        <dbReference type="EMBL" id="QEC80056.1"/>
    </source>
</evidence>
<dbReference type="CDD" id="cd01335">
    <property type="entry name" value="Radical_SAM"/>
    <property type="match status" value="1"/>
</dbReference>
<evidence type="ECO:0000313" key="10">
    <source>
        <dbReference type="Proteomes" id="UP000321362"/>
    </source>
</evidence>
<evidence type="ECO:0000256" key="6">
    <source>
        <dbReference type="ARBA" id="ARBA00023004"/>
    </source>
</evidence>
<dbReference type="EMBL" id="CP042437">
    <property type="protein sequence ID" value="QEC80056.1"/>
    <property type="molecule type" value="Genomic_DNA"/>
</dbReference>
<dbReference type="AlphaFoldDB" id="A0A5B8WAW8"/>
<evidence type="ECO:0000256" key="4">
    <source>
        <dbReference type="ARBA" id="ARBA00022691"/>
    </source>
</evidence>
<accession>A0A5B8WAW8</accession>
<dbReference type="PANTHER" id="PTHR43409:SF7">
    <property type="entry name" value="BLL1977 PROTEIN"/>
    <property type="match status" value="1"/>
</dbReference>
<dbReference type="InterPro" id="IPR023404">
    <property type="entry name" value="rSAM_horseshoe"/>
</dbReference>
<feature type="domain" description="Radical SAM core" evidence="8">
    <location>
        <begin position="203"/>
        <end position="438"/>
    </location>
</feature>
<dbReference type="InterPro" id="IPR006638">
    <property type="entry name" value="Elp3/MiaA/NifB-like_rSAM"/>
</dbReference>
<dbReference type="InterPro" id="IPR058240">
    <property type="entry name" value="rSAM_sf"/>
</dbReference>
<evidence type="ECO:0000256" key="3">
    <source>
        <dbReference type="ARBA" id="ARBA00022679"/>
    </source>
</evidence>
<evidence type="ECO:0000256" key="5">
    <source>
        <dbReference type="ARBA" id="ARBA00022723"/>
    </source>
</evidence>
<dbReference type="GO" id="GO:0051539">
    <property type="term" value="F:4 iron, 4 sulfur cluster binding"/>
    <property type="evidence" value="ECO:0007669"/>
    <property type="project" value="UniProtKB-KW"/>
</dbReference>
<keyword evidence="7" id="KW-0411">Iron-sulfur</keyword>
<keyword evidence="4" id="KW-0949">S-adenosyl-L-methionine</keyword>
<dbReference type="KEGG" id="mgk:FSB76_30410"/>
<dbReference type="Pfam" id="PF04055">
    <property type="entry name" value="Radical_SAM"/>
    <property type="match status" value="1"/>
</dbReference>
<reference evidence="9 10" key="1">
    <citation type="journal article" date="2013" name="J. Microbiol.">
        <title>Mucilaginibacter ginsenosidivorax sp. nov., with ginsenoside converting activity isolated from sediment.</title>
        <authorList>
            <person name="Kim J.K."/>
            <person name="Choi T.E."/>
            <person name="Liu Q.M."/>
            <person name="Park H.Y."/>
            <person name="Yi T.H."/>
            <person name="Yoon M.H."/>
            <person name="Kim S.C."/>
            <person name="Im W.T."/>
        </authorList>
    </citation>
    <scope>NUCLEOTIDE SEQUENCE [LARGE SCALE GENOMIC DNA]</scope>
    <source>
        <strain evidence="9 10">KHI28</strain>
    </source>
</reference>
<dbReference type="RefSeq" id="WP_147060244.1">
    <property type="nucleotide sequence ID" value="NZ_CP042437.1"/>
</dbReference>
<dbReference type="SFLD" id="SFLDG01123">
    <property type="entry name" value="methyltransferase_(Class_B)"/>
    <property type="match status" value="1"/>
</dbReference>
<name>A0A5B8WAW8_9SPHI</name>
<dbReference type="SFLD" id="SFLDS00029">
    <property type="entry name" value="Radical_SAM"/>
    <property type="match status" value="1"/>
</dbReference>
<evidence type="ECO:0000256" key="7">
    <source>
        <dbReference type="ARBA" id="ARBA00023014"/>
    </source>
</evidence>
<dbReference type="InterPro" id="IPR007197">
    <property type="entry name" value="rSAM"/>
</dbReference>
<proteinExistence type="predicted"/>
<dbReference type="GO" id="GO:0003824">
    <property type="term" value="F:catalytic activity"/>
    <property type="evidence" value="ECO:0007669"/>
    <property type="project" value="InterPro"/>
</dbReference>
<dbReference type="InterPro" id="IPR034466">
    <property type="entry name" value="Methyltransferase_Class_B"/>
</dbReference>
<evidence type="ECO:0000256" key="2">
    <source>
        <dbReference type="ARBA" id="ARBA00022603"/>
    </source>
</evidence>
<dbReference type="GO" id="GO:0046872">
    <property type="term" value="F:metal ion binding"/>
    <property type="evidence" value="ECO:0007669"/>
    <property type="project" value="UniProtKB-KW"/>
</dbReference>
<keyword evidence="6" id="KW-0408">Iron</keyword>
<dbReference type="GO" id="GO:0005829">
    <property type="term" value="C:cytosol"/>
    <property type="evidence" value="ECO:0007669"/>
    <property type="project" value="TreeGrafter"/>
</dbReference>
<gene>
    <name evidence="9" type="ORF">FSB76_30410</name>
</gene>
<dbReference type="SUPFAM" id="SSF102114">
    <property type="entry name" value="Radical SAM enzymes"/>
    <property type="match status" value="1"/>
</dbReference>
<evidence type="ECO:0000259" key="8">
    <source>
        <dbReference type="PROSITE" id="PS51918"/>
    </source>
</evidence>
<dbReference type="Proteomes" id="UP000321362">
    <property type="component" value="Chromosome"/>
</dbReference>
<dbReference type="SFLD" id="SFLDG01082">
    <property type="entry name" value="B12-binding_domain_containing"/>
    <property type="match status" value="1"/>
</dbReference>
<dbReference type="PROSITE" id="PS51918">
    <property type="entry name" value="RADICAL_SAM"/>
    <property type="match status" value="1"/>
</dbReference>
<dbReference type="PANTHER" id="PTHR43409">
    <property type="entry name" value="ANAEROBIC MAGNESIUM-PROTOPORPHYRIN IX MONOMETHYL ESTER CYCLASE-RELATED"/>
    <property type="match status" value="1"/>
</dbReference>
<dbReference type="Gene3D" id="3.40.50.280">
    <property type="entry name" value="Cobalamin-binding domain"/>
    <property type="match status" value="1"/>
</dbReference>
<sequence>MEQLNNILFTHSYFLRFDPKQWATGQPYAPLGTLYAAANMRMHGYNVSFFDNMFSHSAHDVIPAIAQNKPGFFVIYDDGFNYLTKMCLTNMREAAFKMCKLAKEYGCTVIVSSSDSTDRYKEYLNEGADFVIIGEAEQTLLELTNTIKGGVEGVEQIQGLAYIKNGLPFKTIARPVLKDLDTLPLPAWDLVDITPYRESWLKHAGYFSMNVGTTRGCPFKCNWCAKPIYGNRYNSRSPENVIAELKLLKTMFNMDHIWFCDDIFGLKPGWVKQFAQLVKTEGLQFRYKLQSRADLLLDDEDVAALAASGCENVWIGAESGSQKILDAMDKGTTIEQIATATQLMKKHGIKPSFFIQFGYPGETKDDIALTINMINHLLPYEIGISVSYPLPGTLFYEKVKADLRQKTNWTDSDEMALMFSNTFSAAYYKQLHRYVHQNYHAHLAKNSLVKLLKNPFQPSLKRIRKAASFIYHAPATLIESIKLQKLEKAL</sequence>
<dbReference type="Gene3D" id="3.80.30.20">
    <property type="entry name" value="tm_1862 like domain"/>
    <property type="match status" value="1"/>
</dbReference>
<keyword evidence="5" id="KW-0479">Metal-binding</keyword>
<comment type="cofactor">
    <cofactor evidence="1">
        <name>[4Fe-4S] cluster</name>
        <dbReference type="ChEBI" id="CHEBI:49883"/>
    </cofactor>
</comment>
<dbReference type="InterPro" id="IPR051198">
    <property type="entry name" value="BchE-like"/>
</dbReference>
<dbReference type="OrthoDB" id="9801424at2"/>
<keyword evidence="3" id="KW-0808">Transferase</keyword>
<keyword evidence="2" id="KW-0489">Methyltransferase</keyword>
<keyword evidence="10" id="KW-1185">Reference proteome</keyword>
<dbReference type="SMART" id="SM00729">
    <property type="entry name" value="Elp3"/>
    <property type="match status" value="1"/>
</dbReference>